<keyword evidence="3" id="KW-1185">Reference proteome</keyword>
<proteinExistence type="predicted"/>
<dbReference type="KEGG" id="dpx:DAPPUDRAFT_270797"/>
<evidence type="ECO:0000313" key="3">
    <source>
        <dbReference type="Proteomes" id="UP000000305"/>
    </source>
</evidence>
<accession>E9GJP6</accession>
<name>E9GJP6_DAPPU</name>
<protein>
    <submittedName>
        <fullName evidence="2">Uncharacterized protein</fullName>
    </submittedName>
</protein>
<sequence>MELFDLGTIEALVKHCEIISEEDVQLTKTAYLFHNHLRSEFANFTIVALGQRQQIVQEIPNTLSFVVQQYNFRLELWARRFFYTPLFFLDMAH</sequence>
<reference evidence="2 3" key="1">
    <citation type="journal article" date="2011" name="Science">
        <title>The ecoresponsive genome of Daphnia pulex.</title>
        <authorList>
            <person name="Colbourne J.K."/>
            <person name="Pfrender M.E."/>
            <person name="Gilbert D."/>
            <person name="Thomas W.K."/>
            <person name="Tucker A."/>
            <person name="Oakley T.H."/>
            <person name="Tokishita S."/>
            <person name="Aerts A."/>
            <person name="Arnold G.J."/>
            <person name="Basu M.K."/>
            <person name="Bauer D.J."/>
            <person name="Caceres C.E."/>
            <person name="Carmel L."/>
            <person name="Casola C."/>
            <person name="Choi J.H."/>
            <person name="Detter J.C."/>
            <person name="Dong Q."/>
            <person name="Dusheyko S."/>
            <person name="Eads B.D."/>
            <person name="Frohlich T."/>
            <person name="Geiler-Samerotte K.A."/>
            <person name="Gerlach D."/>
            <person name="Hatcher P."/>
            <person name="Jogdeo S."/>
            <person name="Krijgsveld J."/>
            <person name="Kriventseva E.V."/>
            <person name="Kultz D."/>
            <person name="Laforsch C."/>
            <person name="Lindquist E."/>
            <person name="Lopez J."/>
            <person name="Manak J.R."/>
            <person name="Muller J."/>
            <person name="Pangilinan J."/>
            <person name="Patwardhan R.P."/>
            <person name="Pitluck S."/>
            <person name="Pritham E.J."/>
            <person name="Rechtsteiner A."/>
            <person name="Rho M."/>
            <person name="Rogozin I.B."/>
            <person name="Sakarya O."/>
            <person name="Salamov A."/>
            <person name="Schaack S."/>
            <person name="Shapiro H."/>
            <person name="Shiga Y."/>
            <person name="Skalitzky C."/>
            <person name="Smith Z."/>
            <person name="Souvorov A."/>
            <person name="Sung W."/>
            <person name="Tang Z."/>
            <person name="Tsuchiya D."/>
            <person name="Tu H."/>
            <person name="Vos H."/>
            <person name="Wang M."/>
            <person name="Wolf Y.I."/>
            <person name="Yamagata H."/>
            <person name="Yamada T."/>
            <person name="Ye Y."/>
            <person name="Shaw J.R."/>
            <person name="Andrews J."/>
            <person name="Crease T.J."/>
            <person name="Tang H."/>
            <person name="Lucas S.M."/>
            <person name="Robertson H.M."/>
            <person name="Bork P."/>
            <person name="Koonin E.V."/>
            <person name="Zdobnov E.M."/>
            <person name="Grigoriev I.V."/>
            <person name="Lynch M."/>
            <person name="Boore J.L."/>
        </authorList>
    </citation>
    <scope>NUCLEOTIDE SEQUENCE [LARGE SCALE GENOMIC DNA]</scope>
</reference>
<dbReference type="OrthoDB" id="2019644at2759"/>
<dbReference type="HOGENOM" id="CLU_2401855_0_0_1"/>
<gene>
    <name evidence="2" type="ORF">DAPPUDRAFT_243862</name>
    <name evidence="1" type="ORF">DAPPUDRAFT_270797</name>
</gene>
<dbReference type="KEGG" id="dpx:DAPPUDRAFT_243862"/>
<evidence type="ECO:0000313" key="2">
    <source>
        <dbReference type="EMBL" id="EFX80283.1"/>
    </source>
</evidence>
<dbReference type="Proteomes" id="UP000000305">
    <property type="component" value="Unassembled WGS sequence"/>
</dbReference>
<dbReference type="EMBL" id="GL732548">
    <property type="protein sequence ID" value="EFX80283.1"/>
    <property type="molecule type" value="Genomic_DNA"/>
</dbReference>
<dbReference type="EMBL" id="GL733748">
    <property type="protein sequence ID" value="EFX62218.1"/>
    <property type="molecule type" value="Genomic_DNA"/>
</dbReference>
<dbReference type="AlphaFoldDB" id="E9GJP6"/>
<organism evidence="2 3">
    <name type="scientific">Daphnia pulex</name>
    <name type="common">Water flea</name>
    <dbReference type="NCBI Taxonomy" id="6669"/>
    <lineage>
        <taxon>Eukaryota</taxon>
        <taxon>Metazoa</taxon>
        <taxon>Ecdysozoa</taxon>
        <taxon>Arthropoda</taxon>
        <taxon>Crustacea</taxon>
        <taxon>Branchiopoda</taxon>
        <taxon>Diplostraca</taxon>
        <taxon>Cladocera</taxon>
        <taxon>Anomopoda</taxon>
        <taxon>Daphniidae</taxon>
        <taxon>Daphnia</taxon>
    </lineage>
</organism>
<evidence type="ECO:0000313" key="1">
    <source>
        <dbReference type="EMBL" id="EFX62218.1"/>
    </source>
</evidence>